<evidence type="ECO:0000256" key="1">
    <source>
        <dbReference type="ARBA" id="ARBA00022801"/>
    </source>
</evidence>
<organism evidence="7 8">
    <name type="scientific">Streptomyces roseoverticillatus</name>
    <dbReference type="NCBI Taxonomy" id="66429"/>
    <lineage>
        <taxon>Bacteria</taxon>
        <taxon>Bacillati</taxon>
        <taxon>Actinomycetota</taxon>
        <taxon>Actinomycetes</taxon>
        <taxon>Kitasatosporales</taxon>
        <taxon>Streptomycetaceae</taxon>
        <taxon>Streptomyces</taxon>
    </lineage>
</organism>
<evidence type="ECO:0000256" key="5">
    <source>
        <dbReference type="SAM" id="MobiDB-lite"/>
    </source>
</evidence>
<feature type="region of interest" description="Disordered" evidence="5">
    <location>
        <begin position="1"/>
        <end position="37"/>
    </location>
</feature>
<dbReference type="InterPro" id="IPR050301">
    <property type="entry name" value="NTE"/>
</dbReference>
<dbReference type="EMBL" id="JBFASG010000013">
    <property type="protein sequence ID" value="MEV4924306.1"/>
    <property type="molecule type" value="Genomic_DNA"/>
</dbReference>
<keyword evidence="3 4" id="KW-0443">Lipid metabolism</keyword>
<dbReference type="InterPro" id="IPR016035">
    <property type="entry name" value="Acyl_Trfase/lysoPLipase"/>
</dbReference>
<gene>
    <name evidence="7" type="ORF">AB0L03_15890</name>
</gene>
<dbReference type="InterPro" id="IPR002641">
    <property type="entry name" value="PNPLA_dom"/>
</dbReference>
<sequence>MGEAPDLGGPQDLGDEPGTGGPSYLGGTPGIGDPPYLGGAQDIARTFAGWAARADGVAAGHAALVPRARPASEEPGAAPAARPAFPSPGSLRIGLVLAGGGAKGAYELGVCDYLAEMGLEIAAIAGTSIGALNGAVLVGAPDLRTGTRRLAGFWERFSTRSGVTPFADQGLPLDAAGAAAEGTARQARLLAPRLLGLRRRVGLLEELVGEAVDAAAIRAGRPLWVAAYPLVRTPALPVRMRHLVEVLRWLGGAKGAILRLNGYPEHQIREAVLASAALPLIFPSRVVDGCAYLDGGLGGPGDRTPVRAFAEQEHCEVVVVVHLHPDAVVSSHPAGPVTRIDIRPSVPIVPPGPLGPLTGLLSFSPDRVQALRRLGYRDAWVRFEELRHLLGVHNSLSQAETRMLAAFQRLCDAPRPAAPS</sequence>
<dbReference type="Pfam" id="PF01734">
    <property type="entry name" value="Patatin"/>
    <property type="match status" value="1"/>
</dbReference>
<dbReference type="SUPFAM" id="SSF52151">
    <property type="entry name" value="FabD/lysophospholipase-like"/>
    <property type="match status" value="1"/>
</dbReference>
<dbReference type="Proteomes" id="UP001552479">
    <property type="component" value="Unassembled WGS sequence"/>
</dbReference>
<reference evidence="7 8" key="1">
    <citation type="submission" date="2024-06" db="EMBL/GenBank/DDBJ databases">
        <title>The Natural Products Discovery Center: Release of the First 8490 Sequenced Strains for Exploring Actinobacteria Biosynthetic Diversity.</title>
        <authorList>
            <person name="Kalkreuter E."/>
            <person name="Kautsar S.A."/>
            <person name="Yang D."/>
            <person name="Bader C.D."/>
            <person name="Teijaro C.N."/>
            <person name="Fluegel L."/>
            <person name="Davis C.M."/>
            <person name="Simpson J.R."/>
            <person name="Lauterbach L."/>
            <person name="Steele A.D."/>
            <person name="Gui C."/>
            <person name="Meng S."/>
            <person name="Li G."/>
            <person name="Viehrig K."/>
            <person name="Ye F."/>
            <person name="Su P."/>
            <person name="Kiefer A.F."/>
            <person name="Nichols A."/>
            <person name="Cepeda A.J."/>
            <person name="Yan W."/>
            <person name="Fan B."/>
            <person name="Jiang Y."/>
            <person name="Adhikari A."/>
            <person name="Zheng C.-J."/>
            <person name="Schuster L."/>
            <person name="Cowan T.M."/>
            <person name="Smanski M.J."/>
            <person name="Chevrette M.G."/>
            <person name="De Carvalho L.P.S."/>
            <person name="Shen B."/>
        </authorList>
    </citation>
    <scope>NUCLEOTIDE SEQUENCE [LARGE SCALE GENOMIC DNA]</scope>
    <source>
        <strain evidence="7 8">NPDC053791</strain>
    </source>
</reference>
<dbReference type="Gene3D" id="3.40.1090.10">
    <property type="entry name" value="Cytosolic phospholipase A2 catalytic domain"/>
    <property type="match status" value="2"/>
</dbReference>
<feature type="compositionally biased region" description="Gly residues" evidence="5">
    <location>
        <begin position="17"/>
        <end position="30"/>
    </location>
</feature>
<feature type="short sequence motif" description="GXGXXG" evidence="4">
    <location>
        <begin position="99"/>
        <end position="104"/>
    </location>
</feature>
<feature type="active site" description="Proton acceptor" evidence="4">
    <location>
        <position position="294"/>
    </location>
</feature>
<evidence type="ECO:0000259" key="6">
    <source>
        <dbReference type="PROSITE" id="PS51635"/>
    </source>
</evidence>
<evidence type="ECO:0000256" key="3">
    <source>
        <dbReference type="ARBA" id="ARBA00023098"/>
    </source>
</evidence>
<feature type="short sequence motif" description="GXSXG" evidence="4">
    <location>
        <begin position="126"/>
        <end position="130"/>
    </location>
</feature>
<evidence type="ECO:0000256" key="4">
    <source>
        <dbReference type="PROSITE-ProRule" id="PRU01161"/>
    </source>
</evidence>
<dbReference type="PANTHER" id="PTHR14226">
    <property type="entry name" value="NEUROPATHY TARGET ESTERASE/SWISS CHEESE D.MELANOGASTER"/>
    <property type="match status" value="1"/>
</dbReference>
<feature type="domain" description="PNPLA" evidence="6">
    <location>
        <begin position="95"/>
        <end position="310"/>
    </location>
</feature>
<evidence type="ECO:0000313" key="8">
    <source>
        <dbReference type="Proteomes" id="UP001552479"/>
    </source>
</evidence>
<dbReference type="PANTHER" id="PTHR14226:SF57">
    <property type="entry name" value="BLR7027 PROTEIN"/>
    <property type="match status" value="1"/>
</dbReference>
<keyword evidence="8" id="KW-1185">Reference proteome</keyword>
<keyword evidence="1 4" id="KW-0378">Hydrolase</keyword>
<evidence type="ECO:0000256" key="2">
    <source>
        <dbReference type="ARBA" id="ARBA00022963"/>
    </source>
</evidence>
<accession>A0ABV3IV09</accession>
<proteinExistence type="predicted"/>
<keyword evidence="2 4" id="KW-0442">Lipid degradation</keyword>
<dbReference type="RefSeq" id="WP_366088332.1">
    <property type="nucleotide sequence ID" value="NZ_JBFASG010000013.1"/>
</dbReference>
<feature type="active site" description="Nucleophile" evidence="4">
    <location>
        <position position="128"/>
    </location>
</feature>
<protein>
    <submittedName>
        <fullName evidence="7">Patatin-like phospholipase family protein</fullName>
    </submittedName>
</protein>
<name>A0ABV3IV09_9ACTN</name>
<evidence type="ECO:0000313" key="7">
    <source>
        <dbReference type="EMBL" id="MEV4924306.1"/>
    </source>
</evidence>
<dbReference type="PROSITE" id="PS51635">
    <property type="entry name" value="PNPLA"/>
    <property type="match status" value="1"/>
</dbReference>
<feature type="short sequence motif" description="DGA/G" evidence="4">
    <location>
        <begin position="294"/>
        <end position="296"/>
    </location>
</feature>
<comment type="caution">
    <text evidence="7">The sequence shown here is derived from an EMBL/GenBank/DDBJ whole genome shotgun (WGS) entry which is preliminary data.</text>
</comment>